<reference evidence="3 4" key="1">
    <citation type="submission" date="2017-12" db="EMBL/GenBank/DDBJ databases">
        <title>Comparative genomics of Botrytis spp.</title>
        <authorList>
            <person name="Valero-Jimenez C.A."/>
            <person name="Tapia P."/>
            <person name="Veloso J."/>
            <person name="Silva-Moreno E."/>
            <person name="Staats M."/>
            <person name="Valdes J.H."/>
            <person name="Van Kan J.A.L."/>
        </authorList>
    </citation>
    <scope>NUCLEOTIDE SEQUENCE [LARGE SCALE GENOMIC DNA]</scope>
    <source>
        <strain evidence="3 4">MUCL435</strain>
    </source>
</reference>
<dbReference type="InterPro" id="IPR039551">
    <property type="entry name" value="Cho/carn_acyl_trans"/>
</dbReference>
<evidence type="ECO:0000259" key="2">
    <source>
        <dbReference type="Pfam" id="PF00755"/>
    </source>
</evidence>
<dbReference type="EMBL" id="PQXL01000108">
    <property type="protein sequence ID" value="THV51514.1"/>
    <property type="molecule type" value="Genomic_DNA"/>
</dbReference>
<protein>
    <recommendedName>
        <fullName evidence="2">Choline/carnitine acyltransferase domain-containing protein</fullName>
    </recommendedName>
</protein>
<comment type="caution">
    <text evidence="3">The sequence shown here is derived from an EMBL/GenBank/DDBJ whole genome shotgun (WGS) entry which is preliminary data.</text>
</comment>
<gene>
    <name evidence="3" type="ORF">BGAL_0108g00100</name>
</gene>
<dbReference type="OrthoDB" id="5412416at2759"/>
<accession>A0A4S8RDI4</accession>
<dbReference type="GO" id="GO:0009437">
    <property type="term" value="P:carnitine metabolic process"/>
    <property type="evidence" value="ECO:0007669"/>
    <property type="project" value="TreeGrafter"/>
</dbReference>
<comment type="similarity">
    <text evidence="1">Belongs to the carnitine/choline acetyltransferase family.</text>
</comment>
<dbReference type="Pfam" id="PF00755">
    <property type="entry name" value="Carn_acyltransf"/>
    <property type="match status" value="1"/>
</dbReference>
<dbReference type="AlphaFoldDB" id="A0A4S8RDI4"/>
<dbReference type="Proteomes" id="UP000308671">
    <property type="component" value="Unassembled WGS sequence"/>
</dbReference>
<evidence type="ECO:0000313" key="4">
    <source>
        <dbReference type="Proteomes" id="UP000308671"/>
    </source>
</evidence>
<dbReference type="SUPFAM" id="SSF52777">
    <property type="entry name" value="CoA-dependent acyltransferases"/>
    <property type="match status" value="1"/>
</dbReference>
<keyword evidence="4" id="KW-1185">Reference proteome</keyword>
<dbReference type="InterPro" id="IPR000542">
    <property type="entry name" value="Carn_acyl_trans"/>
</dbReference>
<dbReference type="PANTHER" id="PTHR22589:SF103">
    <property type="entry name" value="CARNITINE O-ACETYL-TRANSFERASE, ISOFORM A-RELATED"/>
    <property type="match status" value="1"/>
</dbReference>
<evidence type="ECO:0000256" key="1">
    <source>
        <dbReference type="ARBA" id="ARBA00005232"/>
    </source>
</evidence>
<evidence type="ECO:0000313" key="3">
    <source>
        <dbReference type="EMBL" id="THV51514.1"/>
    </source>
</evidence>
<dbReference type="GO" id="GO:0004092">
    <property type="term" value="F:carnitine O-acetyltransferase activity"/>
    <property type="evidence" value="ECO:0007669"/>
    <property type="project" value="TreeGrafter"/>
</dbReference>
<dbReference type="PANTHER" id="PTHR22589">
    <property type="entry name" value="CARNITINE O-ACYLTRANSFERASE"/>
    <property type="match status" value="1"/>
</dbReference>
<organism evidence="3 4">
    <name type="scientific">Botrytis galanthina</name>
    <dbReference type="NCBI Taxonomy" id="278940"/>
    <lineage>
        <taxon>Eukaryota</taxon>
        <taxon>Fungi</taxon>
        <taxon>Dikarya</taxon>
        <taxon>Ascomycota</taxon>
        <taxon>Pezizomycotina</taxon>
        <taxon>Leotiomycetes</taxon>
        <taxon>Helotiales</taxon>
        <taxon>Sclerotiniaceae</taxon>
        <taxon>Botrytis</taxon>
    </lineage>
</organism>
<dbReference type="Gene3D" id="3.30.559.10">
    <property type="entry name" value="Chloramphenicol acetyltransferase-like domain"/>
    <property type="match status" value="1"/>
</dbReference>
<sequence length="253" mass="28830">MHLLRHQQSAVTNFFTAARQTDGAISHYKYQPKANGAEQTIIQIDNLLEEIVFERTSGIEKEIQRITENFNRLHSLPATYIQFYIPKLGSKFLQLFKVPSKAGCHLIIQLASLFHFGKQYPCWEALTTMFFRLGRVDWMQVVTPAMHEFCTSAAERQKSPAEMRILLREAVSAHSSIMTKNGRGLGFVAHCQSLEELIAEDEPVPAFFEDPTWKMTRAWGHQEDQNRFCCGIEISRSWLSYAGPGVFAGTLRG</sequence>
<dbReference type="GO" id="GO:0005739">
    <property type="term" value="C:mitochondrion"/>
    <property type="evidence" value="ECO:0007669"/>
    <property type="project" value="TreeGrafter"/>
</dbReference>
<feature type="domain" description="Choline/carnitine acyltransferase" evidence="2">
    <location>
        <begin position="42"/>
        <end position="219"/>
    </location>
</feature>
<dbReference type="GO" id="GO:0005777">
    <property type="term" value="C:peroxisome"/>
    <property type="evidence" value="ECO:0007669"/>
    <property type="project" value="TreeGrafter"/>
</dbReference>
<dbReference type="InterPro" id="IPR023213">
    <property type="entry name" value="CAT-like_dom_sf"/>
</dbReference>
<proteinExistence type="inferred from homology"/>
<name>A0A4S8RDI4_9HELO</name>